<dbReference type="GO" id="GO:0016787">
    <property type="term" value="F:hydrolase activity"/>
    <property type="evidence" value="ECO:0007669"/>
    <property type="project" value="InterPro"/>
</dbReference>
<reference evidence="2 3" key="1">
    <citation type="submission" date="2015-03" db="EMBL/GenBank/DDBJ databases">
        <title>Draft genome sequences of two protease-producing strains of Arsukibacterium isolated from two cold and alkaline environments.</title>
        <authorList>
            <person name="Lylloff J.E."/>
            <person name="Skov L.B."/>
            <person name="Jepsen M."/>
            <person name="Hallin P.F."/>
            <person name="Sorensen S.J."/>
            <person name="Stougaard P."/>
            <person name="Glaring M.A."/>
        </authorList>
    </citation>
    <scope>NUCLEOTIDE SEQUENCE [LARGE SCALE GENOMIC DNA]</scope>
    <source>
        <strain evidence="2 3">GCM72</strain>
    </source>
</reference>
<dbReference type="InterPro" id="IPR050742">
    <property type="entry name" value="Helicase_Restrict-Modif_Enz"/>
</dbReference>
<protein>
    <recommendedName>
        <fullName evidence="1">Helicase C-terminal domain-containing protein</fullName>
    </recommendedName>
</protein>
<proteinExistence type="predicted"/>
<dbReference type="GO" id="GO:0003677">
    <property type="term" value="F:DNA binding"/>
    <property type="evidence" value="ECO:0007669"/>
    <property type="project" value="InterPro"/>
</dbReference>
<dbReference type="InterPro" id="IPR001650">
    <property type="entry name" value="Helicase_C-like"/>
</dbReference>
<evidence type="ECO:0000259" key="1">
    <source>
        <dbReference type="PROSITE" id="PS51194"/>
    </source>
</evidence>
<dbReference type="GO" id="GO:0005829">
    <property type="term" value="C:cytosol"/>
    <property type="evidence" value="ECO:0007669"/>
    <property type="project" value="TreeGrafter"/>
</dbReference>
<dbReference type="RefSeq" id="WP_046558167.1">
    <property type="nucleotide sequence ID" value="NZ_LAHO01000013.1"/>
</dbReference>
<sequence length="457" mass="51057">MQLRQWQEDCASLALQKFQRRQRHFMALATPGAGKTVMAAVVAKRLFDANEIDYVVCFAPSVAVLNSMRTTFYSVLAKSMHGQLGAAGGVYTYQYLASSKKADWSFLTTSRVLVVFDEIHHCGGDEPEFANAWGREVLRSLGSQAKYILSMTGTPWRSDLAPITLASYIDPDKTIHCDYVYGIADAINDGVCRLPEVVLIDNDKLQVNEETYGSLKSAIEHSELRYSELLADSQALRHLLTVAVQQLHIARQEQPNAAGLVVASSVREARRIKHILQSEFNQTTVMVTYREPSPQAVIENFRTSHSQWIVSVSMVSEGTDIPRLRVCAHLSLVRTELFFRQVLGRVLRLMPGLANNKAWLISFAEKSLLEFAQRLQQDIPEKIIRFEKEESPASPEPPLSIGTGINSSQNTKFQALGESWNCYASEPEENLANSALLFSLKGNYRQQVFSIFSTGTA</sequence>
<dbReference type="Pfam" id="PF00271">
    <property type="entry name" value="Helicase_C"/>
    <property type="match status" value="1"/>
</dbReference>
<dbReference type="Pfam" id="PF04851">
    <property type="entry name" value="ResIII"/>
    <property type="match status" value="1"/>
</dbReference>
<dbReference type="InterPro" id="IPR006935">
    <property type="entry name" value="Helicase/UvrB_N"/>
</dbReference>
<dbReference type="STRING" id="336831.WG68_13120"/>
<dbReference type="PANTHER" id="PTHR47396">
    <property type="entry name" value="TYPE I RESTRICTION ENZYME ECOKI R PROTEIN"/>
    <property type="match status" value="1"/>
</dbReference>
<dbReference type="OrthoDB" id="5165890at2"/>
<dbReference type="Proteomes" id="UP000034228">
    <property type="component" value="Unassembled WGS sequence"/>
</dbReference>
<accession>A0A0M2V560</accession>
<organism evidence="2 3">
    <name type="scientific">Arsukibacterium ikkense</name>
    <dbReference type="NCBI Taxonomy" id="336831"/>
    <lineage>
        <taxon>Bacteria</taxon>
        <taxon>Pseudomonadati</taxon>
        <taxon>Pseudomonadota</taxon>
        <taxon>Gammaproteobacteria</taxon>
        <taxon>Chromatiales</taxon>
        <taxon>Chromatiaceae</taxon>
        <taxon>Arsukibacterium</taxon>
    </lineage>
</organism>
<dbReference type="InterPro" id="IPR027417">
    <property type="entry name" value="P-loop_NTPase"/>
</dbReference>
<dbReference type="EMBL" id="LAHO01000013">
    <property type="protein sequence ID" value="KKO44780.1"/>
    <property type="molecule type" value="Genomic_DNA"/>
</dbReference>
<gene>
    <name evidence="2" type="ORF">WG68_13120</name>
</gene>
<dbReference type="PROSITE" id="PS51194">
    <property type="entry name" value="HELICASE_CTER"/>
    <property type="match status" value="1"/>
</dbReference>
<dbReference type="PATRIC" id="fig|336831.14.peg.3387"/>
<feature type="domain" description="Helicase C-terminal" evidence="1">
    <location>
        <begin position="243"/>
        <end position="399"/>
    </location>
</feature>
<dbReference type="Gene3D" id="3.40.50.300">
    <property type="entry name" value="P-loop containing nucleotide triphosphate hydrolases"/>
    <property type="match status" value="2"/>
</dbReference>
<dbReference type="SUPFAM" id="SSF52540">
    <property type="entry name" value="P-loop containing nucleoside triphosphate hydrolases"/>
    <property type="match status" value="1"/>
</dbReference>
<comment type="caution">
    <text evidence="2">The sequence shown here is derived from an EMBL/GenBank/DDBJ whole genome shotgun (WGS) entry which is preliminary data.</text>
</comment>
<evidence type="ECO:0000313" key="2">
    <source>
        <dbReference type="EMBL" id="KKO44780.1"/>
    </source>
</evidence>
<evidence type="ECO:0000313" key="3">
    <source>
        <dbReference type="Proteomes" id="UP000034228"/>
    </source>
</evidence>
<dbReference type="AlphaFoldDB" id="A0A0M2V560"/>
<dbReference type="PANTHER" id="PTHR47396:SF1">
    <property type="entry name" value="ATP-DEPENDENT HELICASE IRC3-RELATED"/>
    <property type="match status" value="1"/>
</dbReference>
<keyword evidence="3" id="KW-1185">Reference proteome</keyword>
<name>A0A0M2V560_9GAMM</name>
<dbReference type="GO" id="GO:0005524">
    <property type="term" value="F:ATP binding"/>
    <property type="evidence" value="ECO:0007669"/>
    <property type="project" value="InterPro"/>
</dbReference>